<reference evidence="3" key="1">
    <citation type="submission" date="2016-04" db="EMBL/GenBank/DDBJ databases">
        <authorList>
            <person name="Tagini F."/>
        </authorList>
    </citation>
    <scope>NUCLEOTIDE SEQUENCE [LARGE SCALE GENOMIC DNA]</scope>
    <source>
        <strain evidence="3">CHUV0807</strain>
    </source>
</reference>
<sequence>MTPQADKQAITHEPSPKSTSLTRRLARHNKSLPAAVETVQWRPQITCDATAPQNPRPNT</sequence>
<name>A0A1C3H341_9GAMM</name>
<organism evidence="2 3">
    <name type="scientific">Cardiobacterium hominis</name>
    <dbReference type="NCBI Taxonomy" id="2718"/>
    <lineage>
        <taxon>Bacteria</taxon>
        <taxon>Pseudomonadati</taxon>
        <taxon>Pseudomonadota</taxon>
        <taxon>Gammaproteobacteria</taxon>
        <taxon>Cardiobacteriales</taxon>
        <taxon>Cardiobacteriaceae</taxon>
        <taxon>Cardiobacterium</taxon>
    </lineage>
</organism>
<evidence type="ECO:0000256" key="1">
    <source>
        <dbReference type="SAM" id="MobiDB-lite"/>
    </source>
</evidence>
<proteinExistence type="predicted"/>
<dbReference type="Proteomes" id="UP000190837">
    <property type="component" value="Unassembled WGS sequence"/>
</dbReference>
<accession>A0A1C3H341</accession>
<dbReference type="EMBL" id="FKLO01000030">
    <property type="protein sequence ID" value="SAM60335.1"/>
    <property type="molecule type" value="Genomic_DNA"/>
</dbReference>
<evidence type="ECO:0000313" key="3">
    <source>
        <dbReference type="Proteomes" id="UP000190837"/>
    </source>
</evidence>
<protein>
    <submittedName>
        <fullName evidence="2">Uncharacterized protein</fullName>
    </submittedName>
</protein>
<feature type="region of interest" description="Disordered" evidence="1">
    <location>
        <begin position="1"/>
        <end position="24"/>
    </location>
</feature>
<gene>
    <name evidence="2" type="ORF">CHUV0807_0712</name>
</gene>
<dbReference type="AlphaFoldDB" id="A0A1C3H341"/>
<evidence type="ECO:0000313" key="2">
    <source>
        <dbReference type="EMBL" id="SAM60335.1"/>
    </source>
</evidence>